<evidence type="ECO:0000313" key="8">
    <source>
        <dbReference type="EMBL" id="ELY53355.1"/>
    </source>
</evidence>
<dbReference type="GO" id="GO:0005886">
    <property type="term" value="C:plasma membrane"/>
    <property type="evidence" value="ECO:0007669"/>
    <property type="project" value="UniProtKB-SubCell"/>
</dbReference>
<dbReference type="RefSeq" id="WP_008425866.1">
    <property type="nucleotide sequence ID" value="NZ_AOIA01000146.1"/>
</dbReference>
<evidence type="ECO:0000256" key="2">
    <source>
        <dbReference type="ARBA" id="ARBA00022448"/>
    </source>
</evidence>
<gene>
    <name evidence="8" type="ORF">C492_17540</name>
</gene>
<feature type="transmembrane region" description="Helical" evidence="7">
    <location>
        <begin position="268"/>
        <end position="289"/>
    </location>
</feature>
<keyword evidence="4 7" id="KW-0812">Transmembrane</keyword>
<organism evidence="8 9">
    <name type="scientific">Natronococcus jeotgali DSM 18795</name>
    <dbReference type="NCBI Taxonomy" id="1227498"/>
    <lineage>
        <taxon>Archaea</taxon>
        <taxon>Methanobacteriati</taxon>
        <taxon>Methanobacteriota</taxon>
        <taxon>Stenosarchaea group</taxon>
        <taxon>Halobacteria</taxon>
        <taxon>Halobacteriales</taxon>
        <taxon>Natrialbaceae</taxon>
        <taxon>Natronococcus</taxon>
    </lineage>
</organism>
<feature type="transmembrane region" description="Helical" evidence="7">
    <location>
        <begin position="147"/>
        <end position="167"/>
    </location>
</feature>
<dbReference type="CDD" id="cd13142">
    <property type="entry name" value="MATE_like_12"/>
    <property type="match status" value="1"/>
</dbReference>
<dbReference type="OrthoDB" id="214119at2157"/>
<evidence type="ECO:0000256" key="4">
    <source>
        <dbReference type="ARBA" id="ARBA00022692"/>
    </source>
</evidence>
<feature type="transmembrane region" description="Helical" evidence="7">
    <location>
        <begin position="332"/>
        <end position="352"/>
    </location>
</feature>
<dbReference type="EMBL" id="AOIA01000146">
    <property type="protein sequence ID" value="ELY53355.1"/>
    <property type="molecule type" value="Genomic_DNA"/>
</dbReference>
<feature type="transmembrane region" description="Helical" evidence="7">
    <location>
        <begin position="372"/>
        <end position="390"/>
    </location>
</feature>
<dbReference type="GO" id="GO:0042910">
    <property type="term" value="F:xenobiotic transmembrane transporter activity"/>
    <property type="evidence" value="ECO:0007669"/>
    <property type="project" value="InterPro"/>
</dbReference>
<proteinExistence type="predicted"/>
<evidence type="ECO:0000256" key="5">
    <source>
        <dbReference type="ARBA" id="ARBA00022989"/>
    </source>
</evidence>
<dbReference type="InterPro" id="IPR048279">
    <property type="entry name" value="MdtK-like"/>
</dbReference>
<dbReference type="PATRIC" id="fig|1227498.3.peg.3459"/>
<dbReference type="PANTHER" id="PTHR43549">
    <property type="entry name" value="MULTIDRUG RESISTANCE PROTEIN YPNP-RELATED"/>
    <property type="match status" value="1"/>
</dbReference>
<protein>
    <submittedName>
        <fullName evidence="8">MATE efflux family protein</fullName>
    </submittedName>
</protein>
<dbReference type="InterPro" id="IPR052031">
    <property type="entry name" value="Membrane_Transporter-Flippase"/>
</dbReference>
<feature type="transmembrane region" description="Helical" evidence="7">
    <location>
        <begin position="28"/>
        <end position="48"/>
    </location>
</feature>
<dbReference type="STRING" id="1227498.C492_17540"/>
<feature type="transmembrane region" description="Helical" evidence="7">
    <location>
        <begin position="295"/>
        <end position="311"/>
    </location>
</feature>
<feature type="transmembrane region" description="Helical" evidence="7">
    <location>
        <begin position="105"/>
        <end position="127"/>
    </location>
</feature>
<dbReference type="NCBIfam" id="TIGR00797">
    <property type="entry name" value="matE"/>
    <property type="match status" value="1"/>
</dbReference>
<evidence type="ECO:0000256" key="1">
    <source>
        <dbReference type="ARBA" id="ARBA00004651"/>
    </source>
</evidence>
<evidence type="ECO:0000256" key="3">
    <source>
        <dbReference type="ARBA" id="ARBA00022475"/>
    </source>
</evidence>
<name>L9WV71_9EURY</name>
<evidence type="ECO:0000256" key="6">
    <source>
        <dbReference type="ARBA" id="ARBA00023136"/>
    </source>
</evidence>
<dbReference type="Pfam" id="PF01554">
    <property type="entry name" value="MatE"/>
    <property type="match status" value="2"/>
</dbReference>
<keyword evidence="5 7" id="KW-1133">Transmembrane helix</keyword>
<accession>L9WV71</accession>
<feature type="transmembrane region" description="Helical" evidence="7">
    <location>
        <begin position="205"/>
        <end position="230"/>
    </location>
</feature>
<dbReference type="AlphaFoldDB" id="L9WV71"/>
<keyword evidence="2" id="KW-0813">Transport</keyword>
<comment type="subcellular location">
    <subcellularLocation>
        <location evidence="1">Cell membrane</location>
        <topology evidence="1">Multi-pass membrane protein</topology>
    </subcellularLocation>
</comment>
<dbReference type="GO" id="GO:0015297">
    <property type="term" value="F:antiporter activity"/>
    <property type="evidence" value="ECO:0007669"/>
    <property type="project" value="InterPro"/>
</dbReference>
<dbReference type="PANTHER" id="PTHR43549:SF2">
    <property type="entry name" value="MULTIDRUG RESISTANCE PROTEIN NORM-RELATED"/>
    <property type="match status" value="1"/>
</dbReference>
<sequence>MTVREHLERTFSAREEVDLTEGGIVKPLLYLSLPLIITNVLQTAYNVADTFWLGRYGTTEVAAISFAFPIIFLLISFAIGFSVAGSVLVAQYVGANRERDAEYAASQTVSFSIIGALVLGVFGYAVVDDVLALFAAEPEVTAAAANYMRIYALGLVFVFGFLMFMSLMRGYGDTVTPMLIMFVSVAINVVLDPLLIFGVGPLPELGIAGAAYATIIARGLTLAVGLWLMLRGYRGVRIRLRELVPDPSYGLKLVRIGLPASFEGASRALSMSLLLFVVALFTTPVVAAYGIGTRILSVIVLPAMALSQGVETMTGQNVGAGKPDRAAKANHLAAATLFVFLTAAGVLSTLAAEPIVALFTNDPAVVDAGATFLDYVAPTFGLFGAMYIYIGGYRGAGMTGTAAGLVLLAFMGIQIPVAWVAANALGPTGVWLSFAAAHLVGAVGAALWFRRGTWRDGDLTADAAPSSAFESTASTDD</sequence>
<evidence type="ECO:0000313" key="9">
    <source>
        <dbReference type="Proteomes" id="UP000011531"/>
    </source>
</evidence>
<keyword evidence="6 7" id="KW-0472">Membrane</keyword>
<dbReference type="PIRSF" id="PIRSF006603">
    <property type="entry name" value="DinF"/>
    <property type="match status" value="1"/>
</dbReference>
<feature type="transmembrane region" description="Helical" evidence="7">
    <location>
        <begin position="428"/>
        <end position="449"/>
    </location>
</feature>
<feature type="transmembrane region" description="Helical" evidence="7">
    <location>
        <begin position="179"/>
        <end position="199"/>
    </location>
</feature>
<keyword evidence="9" id="KW-1185">Reference proteome</keyword>
<dbReference type="Proteomes" id="UP000011531">
    <property type="component" value="Unassembled WGS sequence"/>
</dbReference>
<comment type="caution">
    <text evidence="8">The sequence shown here is derived from an EMBL/GenBank/DDBJ whole genome shotgun (WGS) entry which is preliminary data.</text>
</comment>
<evidence type="ECO:0000256" key="7">
    <source>
        <dbReference type="SAM" id="Phobius"/>
    </source>
</evidence>
<dbReference type="InterPro" id="IPR002528">
    <property type="entry name" value="MATE_fam"/>
</dbReference>
<feature type="transmembrane region" description="Helical" evidence="7">
    <location>
        <begin position="68"/>
        <end position="93"/>
    </location>
</feature>
<feature type="transmembrane region" description="Helical" evidence="7">
    <location>
        <begin position="402"/>
        <end position="422"/>
    </location>
</feature>
<reference evidence="8 9" key="1">
    <citation type="journal article" date="2014" name="PLoS Genet.">
        <title>Phylogenetically driven sequencing of extremely halophilic archaea reveals strategies for static and dynamic osmo-response.</title>
        <authorList>
            <person name="Becker E.A."/>
            <person name="Seitzer P.M."/>
            <person name="Tritt A."/>
            <person name="Larsen D."/>
            <person name="Krusor M."/>
            <person name="Yao A.I."/>
            <person name="Wu D."/>
            <person name="Madern D."/>
            <person name="Eisen J.A."/>
            <person name="Darling A.E."/>
            <person name="Facciotti M.T."/>
        </authorList>
    </citation>
    <scope>NUCLEOTIDE SEQUENCE [LARGE SCALE GENOMIC DNA]</scope>
    <source>
        <strain evidence="8 9">DSM 18795</strain>
    </source>
</reference>
<keyword evidence="3" id="KW-1003">Cell membrane</keyword>